<gene>
    <name evidence="6" type="ORF">BO94DRAFT_558046</name>
</gene>
<keyword evidence="7" id="KW-1185">Reference proteome</keyword>
<dbReference type="GO" id="GO:0050660">
    <property type="term" value="F:flavin adenine dinucleotide binding"/>
    <property type="evidence" value="ECO:0007669"/>
    <property type="project" value="InterPro"/>
</dbReference>
<dbReference type="Pfam" id="PF00743">
    <property type="entry name" value="FMO-like"/>
    <property type="match status" value="2"/>
</dbReference>
<proteinExistence type="inferred from homology"/>
<evidence type="ECO:0000256" key="1">
    <source>
        <dbReference type="ARBA" id="ARBA00009183"/>
    </source>
</evidence>
<dbReference type="InterPro" id="IPR020946">
    <property type="entry name" value="Flavin_mOase-like"/>
</dbReference>
<keyword evidence="3" id="KW-0274">FAD</keyword>
<evidence type="ECO:0000256" key="2">
    <source>
        <dbReference type="ARBA" id="ARBA00022630"/>
    </source>
</evidence>
<dbReference type="EMBL" id="MSFK01000020">
    <property type="protein sequence ID" value="PWY81610.1"/>
    <property type="molecule type" value="Genomic_DNA"/>
</dbReference>
<keyword evidence="5" id="KW-0560">Oxidoreductase</keyword>
<dbReference type="RefSeq" id="XP_025465678.1">
    <property type="nucleotide sequence ID" value="XM_025613975.1"/>
</dbReference>
<evidence type="ECO:0000313" key="7">
    <source>
        <dbReference type="Proteomes" id="UP000246702"/>
    </source>
</evidence>
<dbReference type="PRINTS" id="PR00370">
    <property type="entry name" value="FMOXYGENASE"/>
</dbReference>
<keyword evidence="4" id="KW-0521">NADP</keyword>
<dbReference type="PIRSF" id="PIRSF000332">
    <property type="entry name" value="FMO"/>
    <property type="match status" value="1"/>
</dbReference>
<dbReference type="AlphaFoldDB" id="A0A317WBU9"/>
<name>A0A317WBU9_9EURO</name>
<dbReference type="OrthoDB" id="66881at2759"/>
<evidence type="ECO:0000256" key="5">
    <source>
        <dbReference type="ARBA" id="ARBA00023002"/>
    </source>
</evidence>
<sequence>MKPIRRVAVIGAGPAGAIATDALVKEQAFEIIRVFDRQTVPGGTWVLSAHQNTGINSLQDLLHHNADQSIPIPSNFPCETPVTKEVNSPQLRFSDTGTHPQLHSNLPPDIMCFTQEPIPPVLSKQTLAQYGPDSPFRSREVIQDWVGSIFTRGGHSHLLELGTTVELAEHEAEEWVLTLRKTTPGGEKNYWWQERFDAVVVSTGHYYLPYFPNIPGLVDYEERFPRTVRHSKHYRGAEEFRGKRVIIVGGSVSAFDTLHDIRQVCHKPIISSLRSPSRIFGPAPFTHPDIDNRSQISSLDANTGQVHFTDGSSIDKVDHILFATGYDFSFPFLPQLKSVHKRIPGLYQHIFYIDDPTLAFIGMVTGGFGIRIFEWQAVATARILAGHAALPPREEMKKWELDRVAQYGDQAAFWTLIPDFEKHFEELRVLAGDPAPGTTGRILPPYRPEWGKVFWEFVRYRNRCWEKEAEEARGKKKVALRGRDVKI</sequence>
<dbReference type="Proteomes" id="UP000246702">
    <property type="component" value="Unassembled WGS sequence"/>
</dbReference>
<evidence type="ECO:0000256" key="4">
    <source>
        <dbReference type="ARBA" id="ARBA00022857"/>
    </source>
</evidence>
<comment type="similarity">
    <text evidence="1">Belongs to the FMO family.</text>
</comment>
<dbReference type="GeneID" id="37116118"/>
<dbReference type="InterPro" id="IPR000960">
    <property type="entry name" value="Flavin_mOase"/>
</dbReference>
<comment type="caution">
    <text evidence="6">The sequence shown here is derived from an EMBL/GenBank/DDBJ whole genome shotgun (WGS) entry which is preliminary data.</text>
</comment>
<evidence type="ECO:0000313" key="6">
    <source>
        <dbReference type="EMBL" id="PWY81610.1"/>
    </source>
</evidence>
<dbReference type="InterPro" id="IPR050346">
    <property type="entry name" value="FMO-like"/>
</dbReference>
<dbReference type="PANTHER" id="PTHR23023">
    <property type="entry name" value="DIMETHYLANILINE MONOOXYGENASE"/>
    <property type="match status" value="1"/>
</dbReference>
<dbReference type="GO" id="GO:0050661">
    <property type="term" value="F:NADP binding"/>
    <property type="evidence" value="ECO:0007669"/>
    <property type="project" value="InterPro"/>
</dbReference>
<protein>
    <submittedName>
        <fullName evidence="6">Putative dimethylaniline monooxygenase</fullName>
    </submittedName>
</protein>
<dbReference type="STRING" id="1450535.A0A317WBU9"/>
<evidence type="ECO:0000256" key="3">
    <source>
        <dbReference type="ARBA" id="ARBA00022827"/>
    </source>
</evidence>
<dbReference type="Gene3D" id="3.50.50.60">
    <property type="entry name" value="FAD/NAD(P)-binding domain"/>
    <property type="match status" value="2"/>
</dbReference>
<reference evidence="6 7" key="1">
    <citation type="submission" date="2016-12" db="EMBL/GenBank/DDBJ databases">
        <title>The genomes of Aspergillus section Nigri reveals drivers in fungal speciation.</title>
        <authorList>
            <consortium name="DOE Joint Genome Institute"/>
            <person name="Vesth T.C."/>
            <person name="Nybo J."/>
            <person name="Theobald S."/>
            <person name="Brandl J."/>
            <person name="Frisvad J.C."/>
            <person name="Nielsen K.F."/>
            <person name="Lyhne E.K."/>
            <person name="Kogle M.E."/>
            <person name="Kuo A."/>
            <person name="Riley R."/>
            <person name="Clum A."/>
            <person name="Nolan M."/>
            <person name="Lipzen A."/>
            <person name="Salamov A."/>
            <person name="Henrissat B."/>
            <person name="Wiebenga A."/>
            <person name="De Vries R.P."/>
            <person name="Grigoriev I.V."/>
            <person name="Mortensen U.H."/>
            <person name="Andersen M.R."/>
            <person name="Baker S.E."/>
        </authorList>
    </citation>
    <scope>NUCLEOTIDE SEQUENCE [LARGE SCALE GENOMIC DNA]</scope>
    <source>
        <strain evidence="6 7">CBS 115572</strain>
    </source>
</reference>
<dbReference type="InterPro" id="IPR036188">
    <property type="entry name" value="FAD/NAD-bd_sf"/>
</dbReference>
<dbReference type="GO" id="GO:0004499">
    <property type="term" value="F:N,N-dimethylaniline monooxygenase activity"/>
    <property type="evidence" value="ECO:0007669"/>
    <property type="project" value="InterPro"/>
</dbReference>
<organism evidence="6 7">
    <name type="scientific">Aspergillus sclerotioniger CBS 115572</name>
    <dbReference type="NCBI Taxonomy" id="1450535"/>
    <lineage>
        <taxon>Eukaryota</taxon>
        <taxon>Fungi</taxon>
        <taxon>Dikarya</taxon>
        <taxon>Ascomycota</taxon>
        <taxon>Pezizomycotina</taxon>
        <taxon>Eurotiomycetes</taxon>
        <taxon>Eurotiomycetidae</taxon>
        <taxon>Eurotiales</taxon>
        <taxon>Aspergillaceae</taxon>
        <taxon>Aspergillus</taxon>
        <taxon>Aspergillus subgen. Circumdati</taxon>
    </lineage>
</organism>
<accession>A0A317WBU9</accession>
<dbReference type="SUPFAM" id="SSF51905">
    <property type="entry name" value="FAD/NAD(P)-binding domain"/>
    <property type="match status" value="2"/>
</dbReference>
<keyword evidence="2" id="KW-0285">Flavoprotein</keyword>
<keyword evidence="6" id="KW-0503">Monooxygenase</keyword>